<dbReference type="RefSeq" id="WP_067391629.1">
    <property type="nucleotide sequence ID" value="NZ_JXKH01000001.1"/>
</dbReference>
<gene>
    <name evidence="1" type="ORF">RU97_GL000180</name>
</gene>
<organism evidence="1 2">
    <name type="scientific">Enterococcus canis</name>
    <dbReference type="NCBI Taxonomy" id="214095"/>
    <lineage>
        <taxon>Bacteria</taxon>
        <taxon>Bacillati</taxon>
        <taxon>Bacillota</taxon>
        <taxon>Bacilli</taxon>
        <taxon>Lactobacillales</taxon>
        <taxon>Enterococcaceae</taxon>
        <taxon>Enterococcus</taxon>
    </lineage>
</organism>
<keyword evidence="2" id="KW-1185">Reference proteome</keyword>
<protein>
    <recommendedName>
        <fullName evidence="3">YdhG-like domain-containing protein</fullName>
    </recommendedName>
</protein>
<evidence type="ECO:0000313" key="2">
    <source>
        <dbReference type="Proteomes" id="UP000181884"/>
    </source>
</evidence>
<sequence>MEELFTTLKQLMEDELGQAGTPYSVGKFSGIGWLFPPDGDPWLSLKAYPKTVNIYLFLFFDGKPVASQYTDVFGKSNLGKSCIRIRSLTPAKETALRELLQISKRKFIKKYDS</sequence>
<evidence type="ECO:0000313" key="1">
    <source>
        <dbReference type="EMBL" id="OJG19947.1"/>
    </source>
</evidence>
<reference evidence="1 2" key="1">
    <citation type="submission" date="2014-12" db="EMBL/GenBank/DDBJ databases">
        <title>Draft genome sequences of 29 type strains of Enterococci.</title>
        <authorList>
            <person name="Zhong Z."/>
            <person name="Sun Z."/>
            <person name="Liu W."/>
            <person name="Zhang W."/>
            <person name="Zhang H."/>
        </authorList>
    </citation>
    <scope>NUCLEOTIDE SEQUENCE [LARGE SCALE GENOMIC DNA]</scope>
    <source>
        <strain evidence="1 2">DSM 17029</strain>
    </source>
</reference>
<proteinExistence type="predicted"/>
<dbReference type="Proteomes" id="UP000181884">
    <property type="component" value="Unassembled WGS sequence"/>
</dbReference>
<name>A0A1L8RJL0_9ENTE</name>
<accession>A0A1L8RJL0</accession>
<evidence type="ECO:0008006" key="3">
    <source>
        <dbReference type="Google" id="ProtNLM"/>
    </source>
</evidence>
<comment type="caution">
    <text evidence="1">The sequence shown here is derived from an EMBL/GenBank/DDBJ whole genome shotgun (WGS) entry which is preliminary data.</text>
</comment>
<dbReference type="EMBL" id="JXKH01000001">
    <property type="protein sequence ID" value="OJG19947.1"/>
    <property type="molecule type" value="Genomic_DNA"/>
</dbReference>
<dbReference type="AlphaFoldDB" id="A0A1L8RJL0"/>